<sequence length="149" mass="17676">MKKFQFSLQKLLDIRTFREKEAETNLGRAVAAREAIVLRLTEIAQEEIKTRRSLGVSLKTPAELTLHENYLERLRIDREKQEKALVEAELVIEKMRKIYIKAHQKRLIVTKLRERKEVEWKAEGLKQQDAILDDIVNAREYRKSQNLYS</sequence>
<keyword evidence="5" id="KW-1003">Cell membrane</keyword>
<evidence type="ECO:0000256" key="1">
    <source>
        <dbReference type="ARBA" id="ARBA00004413"/>
    </source>
</evidence>
<feature type="coiled-coil region" evidence="11">
    <location>
        <begin position="71"/>
        <end position="98"/>
    </location>
</feature>
<comment type="similarity">
    <text evidence="2">Belongs to the FliJ family.</text>
</comment>
<name>A0A6P1Y010_9SPIR</name>
<keyword evidence="6" id="KW-0145">Chemotaxis</keyword>
<keyword evidence="4" id="KW-0813">Transport</keyword>
<organism evidence="12 13">
    <name type="scientific">Treponema vincentii</name>
    <dbReference type="NCBI Taxonomy" id="69710"/>
    <lineage>
        <taxon>Bacteria</taxon>
        <taxon>Pseudomonadati</taxon>
        <taxon>Spirochaetota</taxon>
        <taxon>Spirochaetia</taxon>
        <taxon>Spirochaetales</taxon>
        <taxon>Treponemataceae</taxon>
        <taxon>Treponema</taxon>
    </lineage>
</organism>
<evidence type="ECO:0000313" key="13">
    <source>
        <dbReference type="Proteomes" id="UP000464374"/>
    </source>
</evidence>
<keyword evidence="12" id="KW-0966">Cell projection</keyword>
<comment type="subcellular location">
    <subcellularLocation>
        <location evidence="1">Cell membrane</location>
        <topology evidence="1">Peripheral membrane protein</topology>
        <orientation evidence="1">Cytoplasmic side</orientation>
    </subcellularLocation>
</comment>
<dbReference type="NCBIfam" id="TIGR02473">
    <property type="entry name" value="flagell_FliJ"/>
    <property type="match status" value="1"/>
</dbReference>
<evidence type="ECO:0000256" key="2">
    <source>
        <dbReference type="ARBA" id="ARBA00010004"/>
    </source>
</evidence>
<dbReference type="GO" id="GO:0005886">
    <property type="term" value="C:plasma membrane"/>
    <property type="evidence" value="ECO:0007669"/>
    <property type="project" value="UniProtKB-SubCell"/>
</dbReference>
<dbReference type="EMBL" id="CP048020">
    <property type="protein sequence ID" value="QHX42945.1"/>
    <property type="molecule type" value="Genomic_DNA"/>
</dbReference>
<dbReference type="Gene3D" id="1.10.287.1700">
    <property type="match status" value="1"/>
</dbReference>
<proteinExistence type="inferred from homology"/>
<evidence type="ECO:0000256" key="5">
    <source>
        <dbReference type="ARBA" id="ARBA00022475"/>
    </source>
</evidence>
<evidence type="ECO:0000256" key="9">
    <source>
        <dbReference type="ARBA" id="ARBA00023136"/>
    </source>
</evidence>
<keyword evidence="9" id="KW-0472">Membrane</keyword>
<keyword evidence="12" id="KW-0969">Cilium</keyword>
<dbReference type="InterPro" id="IPR012823">
    <property type="entry name" value="Flagell_FliJ"/>
</dbReference>
<dbReference type="GO" id="GO:0044781">
    <property type="term" value="P:bacterial-type flagellum organization"/>
    <property type="evidence" value="ECO:0007669"/>
    <property type="project" value="UniProtKB-KW"/>
</dbReference>
<evidence type="ECO:0000313" key="12">
    <source>
        <dbReference type="EMBL" id="QHX42945.1"/>
    </source>
</evidence>
<evidence type="ECO:0000256" key="8">
    <source>
        <dbReference type="ARBA" id="ARBA00022927"/>
    </source>
</evidence>
<accession>A0A6P1Y010</accession>
<dbReference type="InterPro" id="IPR053716">
    <property type="entry name" value="Flag_assembly_chemotaxis_eff"/>
</dbReference>
<keyword evidence="11" id="KW-0175">Coiled coil</keyword>
<keyword evidence="12" id="KW-0282">Flagellum</keyword>
<evidence type="ECO:0000256" key="4">
    <source>
        <dbReference type="ARBA" id="ARBA00022448"/>
    </source>
</evidence>
<gene>
    <name evidence="12" type="primary">fliJ</name>
    <name evidence="12" type="ORF">GWP43_05255</name>
</gene>
<dbReference type="KEGG" id="trz:GWP43_05255"/>
<dbReference type="Pfam" id="PF02050">
    <property type="entry name" value="FliJ"/>
    <property type="match status" value="1"/>
</dbReference>
<keyword evidence="7" id="KW-1005">Bacterial flagellum biogenesis</keyword>
<evidence type="ECO:0000256" key="6">
    <source>
        <dbReference type="ARBA" id="ARBA00022500"/>
    </source>
</evidence>
<dbReference type="Proteomes" id="UP000464374">
    <property type="component" value="Chromosome"/>
</dbReference>
<dbReference type="RefSeq" id="WP_162663243.1">
    <property type="nucleotide sequence ID" value="NZ_CP048020.1"/>
</dbReference>
<evidence type="ECO:0000256" key="3">
    <source>
        <dbReference type="ARBA" id="ARBA00020392"/>
    </source>
</evidence>
<keyword evidence="10" id="KW-1006">Bacterial flagellum protein export</keyword>
<dbReference type="GO" id="GO:0071973">
    <property type="term" value="P:bacterial-type flagellum-dependent cell motility"/>
    <property type="evidence" value="ECO:0007669"/>
    <property type="project" value="InterPro"/>
</dbReference>
<dbReference type="AlphaFoldDB" id="A0A6P1Y010"/>
<evidence type="ECO:0000256" key="10">
    <source>
        <dbReference type="ARBA" id="ARBA00023225"/>
    </source>
</evidence>
<evidence type="ECO:0000256" key="7">
    <source>
        <dbReference type="ARBA" id="ARBA00022795"/>
    </source>
</evidence>
<reference evidence="12 13" key="1">
    <citation type="submission" date="2020-01" db="EMBL/GenBank/DDBJ databases">
        <title>Complete genome sequence of a human oral phylogroup 1 Treponema sp. strain ATCC 700766, originally isolated from periodontitis dental plaque.</title>
        <authorList>
            <person name="Chan Y."/>
            <person name="Huo Y.-B."/>
            <person name="Yu X.-L."/>
            <person name="Zeng H."/>
            <person name="Leung W.-K."/>
            <person name="Watt R.M."/>
        </authorList>
    </citation>
    <scope>NUCLEOTIDE SEQUENCE [LARGE SCALE GENOMIC DNA]</scope>
    <source>
        <strain evidence="12 13">OMZ 804</strain>
    </source>
</reference>
<keyword evidence="8" id="KW-0653">Protein transport</keyword>
<dbReference type="GO" id="GO:0009288">
    <property type="term" value="C:bacterial-type flagellum"/>
    <property type="evidence" value="ECO:0007669"/>
    <property type="project" value="InterPro"/>
</dbReference>
<evidence type="ECO:0000256" key="11">
    <source>
        <dbReference type="SAM" id="Coils"/>
    </source>
</evidence>
<dbReference type="GO" id="GO:0015031">
    <property type="term" value="P:protein transport"/>
    <property type="evidence" value="ECO:0007669"/>
    <property type="project" value="UniProtKB-KW"/>
</dbReference>
<dbReference type="GO" id="GO:0006935">
    <property type="term" value="P:chemotaxis"/>
    <property type="evidence" value="ECO:0007669"/>
    <property type="project" value="UniProtKB-KW"/>
</dbReference>
<protein>
    <recommendedName>
        <fullName evidence="3">Flagellar FliJ protein</fullName>
    </recommendedName>
</protein>